<evidence type="ECO:0000313" key="6">
    <source>
        <dbReference type="EMBL" id="NGZ86159.1"/>
    </source>
</evidence>
<dbReference type="EMBL" id="JAADJT010000008">
    <property type="protein sequence ID" value="NGZ86159.1"/>
    <property type="molecule type" value="Genomic_DNA"/>
</dbReference>
<accession>A0ABX0FNP5</accession>
<evidence type="ECO:0000256" key="1">
    <source>
        <dbReference type="ARBA" id="ARBA00022487"/>
    </source>
</evidence>
<reference evidence="7" key="1">
    <citation type="submission" date="2023-07" db="EMBL/GenBank/DDBJ databases">
        <title>Duganella aceri sp. nov., isolated from tree sap.</title>
        <authorList>
            <person name="Kim I.S."/>
        </authorList>
    </citation>
    <scope>NUCLEOTIDE SEQUENCE [LARGE SCALE GENOMIC DNA]</scope>
    <source>
        <strain evidence="7">SAP-35</strain>
    </source>
</reference>
<organism evidence="6 7">
    <name type="scientific">Duganella aceris</name>
    <dbReference type="NCBI Taxonomy" id="2703883"/>
    <lineage>
        <taxon>Bacteria</taxon>
        <taxon>Pseudomonadati</taxon>
        <taxon>Pseudomonadota</taxon>
        <taxon>Betaproteobacteria</taxon>
        <taxon>Burkholderiales</taxon>
        <taxon>Oxalobacteraceae</taxon>
        <taxon>Telluria group</taxon>
        <taxon>Duganella</taxon>
    </lineage>
</organism>
<dbReference type="GO" id="GO:0016787">
    <property type="term" value="F:hydrolase activity"/>
    <property type="evidence" value="ECO:0007669"/>
    <property type="project" value="UniProtKB-KW"/>
</dbReference>
<dbReference type="Proteomes" id="UP000666369">
    <property type="component" value="Unassembled WGS sequence"/>
</dbReference>
<evidence type="ECO:0000256" key="4">
    <source>
        <dbReference type="ARBA" id="ARBA00023157"/>
    </source>
</evidence>
<keyword evidence="2" id="KW-0732">Signal</keyword>
<proteinExistence type="predicted"/>
<name>A0ABX0FNP5_9BURK</name>
<feature type="compositionally biased region" description="Basic residues" evidence="5">
    <location>
        <begin position="1"/>
        <end position="10"/>
    </location>
</feature>
<protein>
    <submittedName>
        <fullName evidence="6">Tannase/feruloyl esterase family alpha/beta hydrolase</fullName>
    </submittedName>
</protein>
<evidence type="ECO:0000256" key="5">
    <source>
        <dbReference type="SAM" id="MobiDB-lite"/>
    </source>
</evidence>
<comment type="caution">
    <text evidence="6">The sequence shown here is derived from an EMBL/GenBank/DDBJ whole genome shotgun (WGS) entry which is preliminary data.</text>
</comment>
<keyword evidence="7" id="KW-1185">Reference proteome</keyword>
<gene>
    <name evidence="6" type="ORF">GW587_18110</name>
</gene>
<dbReference type="Pfam" id="PF07519">
    <property type="entry name" value="Tannase"/>
    <property type="match status" value="1"/>
</dbReference>
<feature type="region of interest" description="Disordered" evidence="5">
    <location>
        <begin position="1"/>
        <end position="23"/>
    </location>
</feature>
<keyword evidence="4" id="KW-1015">Disulfide bond</keyword>
<evidence type="ECO:0000256" key="2">
    <source>
        <dbReference type="ARBA" id="ARBA00022729"/>
    </source>
</evidence>
<sequence length="74" mass="8067">MRPALHHGQKGRQLAGDIGEQGRAPERIVASRIEAGRLTRTPPLCPYPRQAVYLGTGSSDDAANFVCQIKEKQP</sequence>
<evidence type="ECO:0000313" key="7">
    <source>
        <dbReference type="Proteomes" id="UP000666369"/>
    </source>
</evidence>
<evidence type="ECO:0000256" key="3">
    <source>
        <dbReference type="ARBA" id="ARBA00022801"/>
    </source>
</evidence>
<keyword evidence="1" id="KW-0719">Serine esterase</keyword>
<dbReference type="InterPro" id="IPR011118">
    <property type="entry name" value="Tannase/feruloyl_esterase"/>
</dbReference>
<keyword evidence="3 6" id="KW-0378">Hydrolase</keyword>